<dbReference type="PROSITE" id="PS51092">
    <property type="entry name" value="FN2_2"/>
    <property type="match status" value="2"/>
</dbReference>
<keyword evidence="7" id="KW-1185">Reference proteome</keyword>
<gene>
    <name evidence="6" type="ORF">LSAA_13896</name>
</gene>
<dbReference type="Pfam" id="PF00040">
    <property type="entry name" value="fn2"/>
    <property type="match status" value="2"/>
</dbReference>
<feature type="domain" description="Fibronectin type-II" evidence="5">
    <location>
        <begin position="133"/>
        <end position="185"/>
    </location>
</feature>
<dbReference type="AlphaFoldDB" id="A0A7R8D7I3"/>
<evidence type="ECO:0000313" key="7">
    <source>
        <dbReference type="Proteomes" id="UP000675881"/>
    </source>
</evidence>
<reference evidence="6" key="1">
    <citation type="submission" date="2021-02" db="EMBL/GenBank/DDBJ databases">
        <authorList>
            <person name="Bekaert M."/>
        </authorList>
    </citation>
    <scope>NUCLEOTIDE SEQUENCE</scope>
    <source>
        <strain evidence="6">IoA-00</strain>
    </source>
</reference>
<dbReference type="OrthoDB" id="406838at2759"/>
<protein>
    <submittedName>
        <fullName evidence="6">(salmon louse) hypothetical protein</fullName>
    </submittedName>
</protein>
<evidence type="ECO:0000313" key="6">
    <source>
        <dbReference type="EMBL" id="CAF3027373.1"/>
    </source>
</evidence>
<dbReference type="InterPro" id="IPR036943">
    <property type="entry name" value="FN_type2_sf"/>
</dbReference>
<dbReference type="Gene3D" id="2.10.10.10">
    <property type="entry name" value="Fibronectin, type II, collagen-binding"/>
    <property type="match status" value="2"/>
</dbReference>
<keyword evidence="2" id="KW-1015">Disulfide bond</keyword>
<evidence type="ECO:0000256" key="4">
    <source>
        <dbReference type="SAM" id="MobiDB-lite"/>
    </source>
</evidence>
<evidence type="ECO:0000259" key="5">
    <source>
        <dbReference type="PROSITE" id="PS51092"/>
    </source>
</evidence>
<feature type="domain" description="Fibronectin type-II" evidence="5">
    <location>
        <begin position="263"/>
        <end position="315"/>
    </location>
</feature>
<evidence type="ECO:0000256" key="2">
    <source>
        <dbReference type="ARBA" id="ARBA00023157"/>
    </source>
</evidence>
<feature type="compositionally biased region" description="Polar residues" evidence="4">
    <location>
        <begin position="490"/>
        <end position="499"/>
    </location>
</feature>
<dbReference type="InterPro" id="IPR013806">
    <property type="entry name" value="Kringle-like"/>
</dbReference>
<dbReference type="InterPro" id="IPR000562">
    <property type="entry name" value="FN_type2_dom"/>
</dbReference>
<accession>A0A7R8D7I3</accession>
<name>A0A7R8D7I3_LEPSM</name>
<feature type="region of interest" description="Disordered" evidence="4">
    <location>
        <begin position="380"/>
        <end position="401"/>
    </location>
</feature>
<dbReference type="Proteomes" id="UP000675881">
    <property type="component" value="Chromosome 8"/>
</dbReference>
<sequence>MEFSWKTAITTEFAAPIVQVIRFKINYSINVLKKNIFPSLGQLTPDQPLPTPTFPPIKTTAANITVTPLPSTIQNGTITPSNIRTPKPLTDNVTVSPLPSTIQNGTITPSITVSPLPSTIQNGTITPSNCKTEDGSICIFPFVYQGNKYSSCTNANFGPLFWCPTNDVVNGVYMENSNNYGICRSNCPRQPTPDQPLPTPTFPPIKTTAANITVTPLPSTIQNGTITPSNIRTPKPLTDNVTVSPLPSTIQNGTITPSNCKTEDGSICIFPFVYQGNKYSSCTNANFGPLFWCPTNDVVNGVYMENSNNYGICRSNCPRQPTPDQLTVTPLPSTIQNGTITPSNIRTPKPLTDNVTVSPLPSTIQNGTITPSITVSPLPSTIQNGTITPSNIRTPKPPTDNVTRSLLLTTIEEETIAPNVTERCLTVDDRECQFPIIIGNTSIIYQFLGICKPDCPRLIPMPIAITEDMNSTPDINKTPQFGTPPPNTPFPIQTATSKF</sequence>
<feature type="compositionally biased region" description="Polar residues" evidence="4">
    <location>
        <begin position="380"/>
        <end position="393"/>
    </location>
</feature>
<comment type="caution">
    <text evidence="3">Lacks conserved residue(s) required for the propagation of feature annotation.</text>
</comment>
<keyword evidence="1" id="KW-0677">Repeat</keyword>
<proteinExistence type="predicted"/>
<dbReference type="EMBL" id="HG994587">
    <property type="protein sequence ID" value="CAF3027373.1"/>
    <property type="molecule type" value="Genomic_DNA"/>
</dbReference>
<evidence type="ECO:0000256" key="3">
    <source>
        <dbReference type="PROSITE-ProRule" id="PRU00479"/>
    </source>
</evidence>
<organism evidence="6 7">
    <name type="scientific">Lepeophtheirus salmonis</name>
    <name type="common">Salmon louse</name>
    <name type="synonym">Caligus salmonis</name>
    <dbReference type="NCBI Taxonomy" id="72036"/>
    <lineage>
        <taxon>Eukaryota</taxon>
        <taxon>Metazoa</taxon>
        <taxon>Ecdysozoa</taxon>
        <taxon>Arthropoda</taxon>
        <taxon>Crustacea</taxon>
        <taxon>Multicrustacea</taxon>
        <taxon>Hexanauplia</taxon>
        <taxon>Copepoda</taxon>
        <taxon>Siphonostomatoida</taxon>
        <taxon>Caligidae</taxon>
        <taxon>Lepeophtheirus</taxon>
    </lineage>
</organism>
<dbReference type="SMART" id="SM00059">
    <property type="entry name" value="FN2"/>
    <property type="match status" value="2"/>
</dbReference>
<evidence type="ECO:0000256" key="1">
    <source>
        <dbReference type="ARBA" id="ARBA00022737"/>
    </source>
</evidence>
<dbReference type="SUPFAM" id="SSF57440">
    <property type="entry name" value="Kringle-like"/>
    <property type="match status" value="2"/>
</dbReference>
<feature type="region of interest" description="Disordered" evidence="4">
    <location>
        <begin position="478"/>
        <end position="499"/>
    </location>
</feature>